<dbReference type="EMBL" id="WNYA01000277">
    <property type="protein sequence ID" value="KAG8548981.1"/>
    <property type="molecule type" value="Genomic_DNA"/>
</dbReference>
<evidence type="ECO:0000256" key="4">
    <source>
        <dbReference type="ARBA" id="ARBA00022618"/>
    </source>
</evidence>
<keyword evidence="11" id="KW-1185">Reference proteome</keyword>
<name>A0AAV6ZIT6_ENGPU</name>
<keyword evidence="3" id="KW-0963">Cytoplasm</keyword>
<reference evidence="10" key="1">
    <citation type="thesis" date="2020" institute="ProQuest LLC" country="789 East Eisenhower Parkway, Ann Arbor, MI, USA">
        <title>Comparative Genomics and Chromosome Evolution.</title>
        <authorList>
            <person name="Mudd A.B."/>
        </authorList>
    </citation>
    <scope>NUCLEOTIDE SEQUENCE</scope>
    <source>
        <strain evidence="10">237g6f4</strain>
        <tissue evidence="10">Blood</tissue>
    </source>
</reference>
<dbReference type="AlphaFoldDB" id="A0AAV6ZIT6"/>
<dbReference type="GO" id="GO:0051301">
    <property type="term" value="P:cell division"/>
    <property type="evidence" value="ECO:0007669"/>
    <property type="project" value="UniProtKB-KW"/>
</dbReference>
<dbReference type="PANTHER" id="PTHR31570">
    <property type="entry name" value="HAUS AUGMIN-LIKE COMPLEX SUBUNIT 1"/>
    <property type="match status" value="1"/>
</dbReference>
<accession>A0AAV6ZIT6</accession>
<dbReference type="Proteomes" id="UP000824782">
    <property type="component" value="Unassembled WGS sequence"/>
</dbReference>
<keyword evidence="7" id="KW-0175">Coiled coil</keyword>
<dbReference type="GO" id="GO:0070652">
    <property type="term" value="C:HAUS complex"/>
    <property type="evidence" value="ECO:0007669"/>
    <property type="project" value="InterPro"/>
</dbReference>
<comment type="caution">
    <text evidence="10">The sequence shown here is derived from an EMBL/GenBank/DDBJ whole genome shotgun (WGS) entry which is preliminary data.</text>
</comment>
<keyword evidence="8" id="KW-0206">Cytoskeleton</keyword>
<comment type="similarity">
    <text evidence="2">Belongs to the HAUS1 family.</text>
</comment>
<evidence type="ECO:0000256" key="3">
    <source>
        <dbReference type="ARBA" id="ARBA00022490"/>
    </source>
</evidence>
<proteinExistence type="inferred from homology"/>
<dbReference type="InterPro" id="IPR026243">
    <property type="entry name" value="HAUS1"/>
</dbReference>
<comment type="subcellular location">
    <subcellularLocation>
        <location evidence="1">Cytoplasm</location>
        <location evidence="1">Cytoskeleton</location>
        <location evidence="1">Spindle</location>
    </subcellularLocation>
</comment>
<evidence type="ECO:0000256" key="6">
    <source>
        <dbReference type="ARBA" id="ARBA00022776"/>
    </source>
</evidence>
<keyword evidence="5" id="KW-0493">Microtubule</keyword>
<dbReference type="GO" id="GO:0005819">
    <property type="term" value="C:spindle"/>
    <property type="evidence" value="ECO:0007669"/>
    <property type="project" value="UniProtKB-SubCell"/>
</dbReference>
<gene>
    <name evidence="10" type="ORF">GDO81_023303</name>
</gene>
<evidence type="ECO:0000256" key="2">
    <source>
        <dbReference type="ARBA" id="ARBA00005479"/>
    </source>
</evidence>
<evidence type="ECO:0000256" key="5">
    <source>
        <dbReference type="ARBA" id="ARBA00022701"/>
    </source>
</evidence>
<keyword evidence="6" id="KW-0498">Mitosis</keyword>
<keyword evidence="9" id="KW-0131">Cell cycle</keyword>
<sequence length="147" mass="17237">MFVRVTEKPRWREISGAGGDMDEKSTKIILWLKRFYAERSLPPYEVNSRTVELLYYMAKWNETRDKDLTHVLEDHRLKSAEIMVEATYFQELLTDSLGPSYTNLSRMGHTYLNQIVDSCVALELHNKSPHCVRTSRELCITNTHKLQ</sequence>
<evidence type="ECO:0000313" key="11">
    <source>
        <dbReference type="Proteomes" id="UP000824782"/>
    </source>
</evidence>
<organism evidence="10 11">
    <name type="scientific">Engystomops pustulosus</name>
    <name type="common">Tungara frog</name>
    <name type="synonym">Physalaemus pustulosus</name>
    <dbReference type="NCBI Taxonomy" id="76066"/>
    <lineage>
        <taxon>Eukaryota</taxon>
        <taxon>Metazoa</taxon>
        <taxon>Chordata</taxon>
        <taxon>Craniata</taxon>
        <taxon>Vertebrata</taxon>
        <taxon>Euteleostomi</taxon>
        <taxon>Amphibia</taxon>
        <taxon>Batrachia</taxon>
        <taxon>Anura</taxon>
        <taxon>Neobatrachia</taxon>
        <taxon>Hyloidea</taxon>
        <taxon>Leptodactylidae</taxon>
        <taxon>Leiuperinae</taxon>
        <taxon>Engystomops</taxon>
    </lineage>
</organism>
<dbReference type="PANTHER" id="PTHR31570:SF1">
    <property type="entry name" value="HAUS AUGMIN-LIKE COMPLEX SUBUNIT 1"/>
    <property type="match status" value="1"/>
</dbReference>
<dbReference type="GO" id="GO:0007098">
    <property type="term" value="P:centrosome cycle"/>
    <property type="evidence" value="ECO:0007669"/>
    <property type="project" value="TreeGrafter"/>
</dbReference>
<evidence type="ECO:0000256" key="8">
    <source>
        <dbReference type="ARBA" id="ARBA00023212"/>
    </source>
</evidence>
<keyword evidence="4" id="KW-0132">Cell division</keyword>
<dbReference type="GO" id="GO:0005829">
    <property type="term" value="C:cytosol"/>
    <property type="evidence" value="ECO:0007669"/>
    <property type="project" value="TreeGrafter"/>
</dbReference>
<dbReference type="PRINTS" id="PR02087">
    <property type="entry name" value="HAUSAUGMINL1"/>
</dbReference>
<protein>
    <submittedName>
        <fullName evidence="10">Uncharacterized protein</fullName>
    </submittedName>
</protein>
<evidence type="ECO:0000256" key="7">
    <source>
        <dbReference type="ARBA" id="ARBA00023054"/>
    </source>
</evidence>
<evidence type="ECO:0000256" key="9">
    <source>
        <dbReference type="ARBA" id="ARBA00023306"/>
    </source>
</evidence>
<dbReference type="GO" id="GO:0051225">
    <property type="term" value="P:spindle assembly"/>
    <property type="evidence" value="ECO:0007669"/>
    <property type="project" value="InterPro"/>
</dbReference>
<evidence type="ECO:0000256" key="1">
    <source>
        <dbReference type="ARBA" id="ARBA00004186"/>
    </source>
</evidence>
<evidence type="ECO:0000313" key="10">
    <source>
        <dbReference type="EMBL" id="KAG8548981.1"/>
    </source>
</evidence>
<dbReference type="GO" id="GO:0005874">
    <property type="term" value="C:microtubule"/>
    <property type="evidence" value="ECO:0007669"/>
    <property type="project" value="UniProtKB-KW"/>
</dbReference>
<dbReference type="Pfam" id="PF25762">
    <property type="entry name" value="HAUS1"/>
    <property type="match status" value="1"/>
</dbReference>